<evidence type="ECO:0000256" key="2">
    <source>
        <dbReference type="SAM" id="Phobius"/>
    </source>
</evidence>
<reference evidence="3 4" key="1">
    <citation type="journal article" date="2015" name="Sci. Rep.">
        <title>The power of single molecule real-time sequencing technology in the de novo assembly of a eukaryotic genome.</title>
        <authorList>
            <person name="Sakai H."/>
            <person name="Naito K."/>
            <person name="Ogiso-Tanaka E."/>
            <person name="Takahashi Y."/>
            <person name="Iseki K."/>
            <person name="Muto C."/>
            <person name="Satou K."/>
            <person name="Teruya K."/>
            <person name="Shiroma A."/>
            <person name="Shimoji M."/>
            <person name="Hirano T."/>
            <person name="Itoh T."/>
            <person name="Kaga A."/>
            <person name="Tomooka N."/>
        </authorList>
    </citation>
    <scope>NUCLEOTIDE SEQUENCE [LARGE SCALE GENOMIC DNA]</scope>
    <source>
        <strain evidence="4">cv. Shumari</strain>
    </source>
</reference>
<keyword evidence="2" id="KW-0472">Membrane</keyword>
<evidence type="ECO:0000256" key="1">
    <source>
        <dbReference type="SAM" id="MobiDB-lite"/>
    </source>
</evidence>
<keyword evidence="2" id="KW-1133">Transmembrane helix</keyword>
<name>A0A0S3T4N3_PHAAN</name>
<accession>A0A0S3T4N3</accession>
<dbReference type="PANTHER" id="PTHR31722:SF62">
    <property type="entry name" value="EMB|CAB62433.1"/>
    <property type="match status" value="1"/>
</dbReference>
<dbReference type="AlphaFoldDB" id="A0A0S3T4N3"/>
<sequence length="227" mass="26219">MACLDMYNNSEHKRDDNHHHHHHHHHHQQHHHQCAPMSPRISFSNDFVDVQQAMKQQEQRGSRSDAPAVSSDFEFSVTNYSMMSADELFFKGRLLSYKDNCNNHMMQQRATTTLKEELLINDDEYDQGFSLRPPKASSTRWKGLLGLRKTHIGSKKPHKTTEPSSEPRNSYMKEAQMGSVTVLNICREWSFSFFLLPSLFLFAFSCFAVKVEGGKGSCSFLFFSSLR</sequence>
<proteinExistence type="predicted"/>
<dbReference type="PANTHER" id="PTHR31722">
    <property type="entry name" value="OS06G0675200 PROTEIN"/>
    <property type="match status" value="1"/>
</dbReference>
<feature type="compositionally biased region" description="Basic residues" evidence="1">
    <location>
        <begin position="19"/>
        <end position="33"/>
    </location>
</feature>
<dbReference type="EMBL" id="AP015043">
    <property type="protein sequence ID" value="BAU00203.1"/>
    <property type="molecule type" value="Genomic_DNA"/>
</dbReference>
<keyword evidence="4" id="KW-1185">Reference proteome</keyword>
<feature type="region of interest" description="Disordered" evidence="1">
    <location>
        <begin position="1"/>
        <end position="38"/>
    </location>
</feature>
<feature type="transmembrane region" description="Helical" evidence="2">
    <location>
        <begin position="189"/>
        <end position="209"/>
    </location>
</feature>
<protein>
    <submittedName>
        <fullName evidence="3">Uncharacterized protein</fullName>
    </submittedName>
</protein>
<gene>
    <name evidence="3" type="primary">Vigan.10G177600</name>
    <name evidence="3" type="ORF">VIGAN_10177600</name>
</gene>
<keyword evidence="2" id="KW-0812">Transmembrane</keyword>
<evidence type="ECO:0000313" key="4">
    <source>
        <dbReference type="Proteomes" id="UP000291084"/>
    </source>
</evidence>
<dbReference type="OrthoDB" id="1927989at2759"/>
<evidence type="ECO:0000313" key="3">
    <source>
        <dbReference type="EMBL" id="BAU00203.1"/>
    </source>
</evidence>
<organism evidence="3 4">
    <name type="scientific">Vigna angularis var. angularis</name>
    <dbReference type="NCBI Taxonomy" id="157739"/>
    <lineage>
        <taxon>Eukaryota</taxon>
        <taxon>Viridiplantae</taxon>
        <taxon>Streptophyta</taxon>
        <taxon>Embryophyta</taxon>
        <taxon>Tracheophyta</taxon>
        <taxon>Spermatophyta</taxon>
        <taxon>Magnoliopsida</taxon>
        <taxon>eudicotyledons</taxon>
        <taxon>Gunneridae</taxon>
        <taxon>Pentapetalae</taxon>
        <taxon>rosids</taxon>
        <taxon>fabids</taxon>
        <taxon>Fabales</taxon>
        <taxon>Fabaceae</taxon>
        <taxon>Papilionoideae</taxon>
        <taxon>50 kb inversion clade</taxon>
        <taxon>NPAAA clade</taxon>
        <taxon>indigoferoid/millettioid clade</taxon>
        <taxon>Phaseoleae</taxon>
        <taxon>Vigna</taxon>
    </lineage>
</organism>
<dbReference type="Proteomes" id="UP000291084">
    <property type="component" value="Chromosome 10"/>
</dbReference>